<dbReference type="GeneID" id="19194662"/>
<evidence type="ECO:0000256" key="1">
    <source>
        <dbReference type="ARBA" id="ARBA00001974"/>
    </source>
</evidence>
<dbReference type="InterPro" id="IPR036188">
    <property type="entry name" value="FAD/NAD-bd_sf"/>
</dbReference>
<dbReference type="InterPro" id="IPR050315">
    <property type="entry name" value="FAD-oxidoreductase_2"/>
</dbReference>
<evidence type="ECO:0000259" key="5">
    <source>
        <dbReference type="Pfam" id="PF00890"/>
    </source>
</evidence>
<dbReference type="Pfam" id="PF00890">
    <property type="entry name" value="FAD_binding_2"/>
    <property type="match status" value="1"/>
</dbReference>
<evidence type="ECO:0000256" key="3">
    <source>
        <dbReference type="ARBA" id="ARBA00022827"/>
    </source>
</evidence>
<dbReference type="PANTHER" id="PTHR43400:SF10">
    <property type="entry name" value="3-OXOSTEROID 1-DEHYDROGENASE"/>
    <property type="match status" value="1"/>
</dbReference>
<feature type="domain" description="FAD-dependent oxidoreductase 2 FAD-binding" evidence="5">
    <location>
        <begin position="16"/>
        <end position="521"/>
    </location>
</feature>
<dbReference type="OrthoDB" id="7777654at2759"/>
<evidence type="ECO:0000256" key="2">
    <source>
        <dbReference type="ARBA" id="ARBA00022630"/>
    </source>
</evidence>
<keyword evidence="2" id="KW-0285">Flavoprotein</keyword>
<dbReference type="SUPFAM" id="SSF56425">
    <property type="entry name" value="Succinate dehydrogenase/fumarate reductase flavoprotein, catalytic domain"/>
    <property type="match status" value="1"/>
</dbReference>
<protein>
    <recommendedName>
        <fullName evidence="5">FAD-dependent oxidoreductase 2 FAD-binding domain-containing protein</fullName>
    </recommendedName>
</protein>
<keyword evidence="4" id="KW-0560">Oxidoreductase</keyword>
<dbReference type="RefSeq" id="XP_007748735.1">
    <property type="nucleotide sequence ID" value="XM_007750545.1"/>
</dbReference>
<evidence type="ECO:0000256" key="4">
    <source>
        <dbReference type="ARBA" id="ARBA00023002"/>
    </source>
</evidence>
<name>W9WF83_9EURO</name>
<comment type="cofactor">
    <cofactor evidence="1">
        <name>FAD</name>
        <dbReference type="ChEBI" id="CHEBI:57692"/>
    </cofactor>
</comment>
<dbReference type="EMBL" id="AMGX01000018">
    <property type="protein sequence ID" value="EXJ66772.1"/>
    <property type="molecule type" value="Genomic_DNA"/>
</dbReference>
<dbReference type="PANTHER" id="PTHR43400">
    <property type="entry name" value="FUMARATE REDUCTASE"/>
    <property type="match status" value="1"/>
</dbReference>
<evidence type="ECO:0000313" key="6">
    <source>
        <dbReference type="EMBL" id="EXJ66772.1"/>
    </source>
</evidence>
<dbReference type="AlphaFoldDB" id="W9WF83"/>
<gene>
    <name evidence="6" type="ORF">A1O5_09967</name>
</gene>
<reference evidence="6 7" key="1">
    <citation type="submission" date="2013-03" db="EMBL/GenBank/DDBJ databases">
        <title>The Genome Sequence of Cladophialophora psammophila CBS 110553.</title>
        <authorList>
            <consortium name="The Broad Institute Genomics Platform"/>
            <person name="Cuomo C."/>
            <person name="de Hoog S."/>
            <person name="Gorbushina A."/>
            <person name="Walker B."/>
            <person name="Young S.K."/>
            <person name="Zeng Q."/>
            <person name="Gargeya S."/>
            <person name="Fitzgerald M."/>
            <person name="Haas B."/>
            <person name="Abouelleil A."/>
            <person name="Allen A.W."/>
            <person name="Alvarado L."/>
            <person name="Arachchi H.M."/>
            <person name="Berlin A.M."/>
            <person name="Chapman S.B."/>
            <person name="Gainer-Dewar J."/>
            <person name="Goldberg J."/>
            <person name="Griggs A."/>
            <person name="Gujja S."/>
            <person name="Hansen M."/>
            <person name="Howarth C."/>
            <person name="Imamovic A."/>
            <person name="Ireland A."/>
            <person name="Larimer J."/>
            <person name="McCowan C."/>
            <person name="Murphy C."/>
            <person name="Pearson M."/>
            <person name="Poon T.W."/>
            <person name="Priest M."/>
            <person name="Roberts A."/>
            <person name="Saif S."/>
            <person name="Shea T."/>
            <person name="Sisk P."/>
            <person name="Sykes S."/>
            <person name="Wortman J."/>
            <person name="Nusbaum C."/>
            <person name="Birren B."/>
        </authorList>
    </citation>
    <scope>NUCLEOTIDE SEQUENCE [LARGE SCALE GENOMIC DNA]</scope>
    <source>
        <strain evidence="6 7">CBS 110553</strain>
    </source>
</reference>
<keyword evidence="7" id="KW-1185">Reference proteome</keyword>
<organism evidence="6 7">
    <name type="scientific">Cladophialophora psammophila CBS 110553</name>
    <dbReference type="NCBI Taxonomy" id="1182543"/>
    <lineage>
        <taxon>Eukaryota</taxon>
        <taxon>Fungi</taxon>
        <taxon>Dikarya</taxon>
        <taxon>Ascomycota</taxon>
        <taxon>Pezizomycotina</taxon>
        <taxon>Eurotiomycetes</taxon>
        <taxon>Chaetothyriomycetidae</taxon>
        <taxon>Chaetothyriales</taxon>
        <taxon>Herpotrichiellaceae</taxon>
        <taxon>Cladophialophora</taxon>
    </lineage>
</organism>
<dbReference type="InterPro" id="IPR027477">
    <property type="entry name" value="Succ_DH/fumarate_Rdtase_cat_sf"/>
</dbReference>
<dbReference type="Gene3D" id="3.50.50.60">
    <property type="entry name" value="FAD/NAD(P)-binding domain"/>
    <property type="match status" value="1"/>
</dbReference>
<dbReference type="InterPro" id="IPR003953">
    <property type="entry name" value="FAD-dep_OxRdtase_2_FAD-bd"/>
</dbReference>
<dbReference type="GO" id="GO:0008202">
    <property type="term" value="P:steroid metabolic process"/>
    <property type="evidence" value="ECO:0007669"/>
    <property type="project" value="UniProtKB-ARBA"/>
</dbReference>
<accession>W9WF83</accession>
<proteinExistence type="predicted"/>
<keyword evidence="3" id="KW-0274">FAD</keyword>
<dbReference type="HOGENOM" id="CLU_011398_4_2_1"/>
<dbReference type="Proteomes" id="UP000019471">
    <property type="component" value="Unassembled WGS sequence"/>
</dbReference>
<sequence length="550" mass="59039">MVATDATAWDEEYDTIGVGSGIGGLSTAITAAERGAKVLVIEKFELLGGVSALSSGQLWPGPNHLAEAAGIHDSPEKAKEYIDYLGQGHASPYVRDQYLIRSKECLKYFDEKIGIHMSVIRGLPDYYYPEVPGSAPEGRYIETIPFPAAKLGEYQKKVLTSPYGAYYSYTTSNEWVEMQAGGESLGSCIRRHLANDERCAGAGMAAAQVSAALQRGVEFRTSTEVVELVTEDSRVVGVIARDSSGTRRIRARLGVMLATGGYDWNRRFVGSYDALPVAGTMALPTVTGDHIVLASKVGAIPLPSRAPGQSPIFVGYKVPTEKIYGRGPAYRLWVPGRPHSIIVNFKGKRFSQDSFYPDVVTKVSRFDGQEDGMVNWPAWIVFDQRMLNSRGMPPAPPGQPLPAGMAIEADTIPELAVKAGIEPKGLQTTIERFNKMCSDGVDEDFKSGSNPWGRLMAGDPGLKNPNMAPISQAPFYAVRLERVTMGVPTAGLPIDGDGRVENSAGGIVPGLYAAGNSAAWGDWGGGFNSGIAGMRGLLYGYRAALHMTAT</sequence>
<dbReference type="SUPFAM" id="SSF51905">
    <property type="entry name" value="FAD/NAD(P)-binding domain"/>
    <property type="match status" value="1"/>
</dbReference>
<evidence type="ECO:0000313" key="7">
    <source>
        <dbReference type="Proteomes" id="UP000019471"/>
    </source>
</evidence>
<dbReference type="STRING" id="1182543.W9WF83"/>
<dbReference type="eggNOG" id="KOG2404">
    <property type="taxonomic scope" value="Eukaryota"/>
</dbReference>
<comment type="caution">
    <text evidence="6">The sequence shown here is derived from an EMBL/GenBank/DDBJ whole genome shotgun (WGS) entry which is preliminary data.</text>
</comment>
<dbReference type="GO" id="GO:0016491">
    <property type="term" value="F:oxidoreductase activity"/>
    <property type="evidence" value="ECO:0007669"/>
    <property type="project" value="UniProtKB-KW"/>
</dbReference>
<dbReference type="Gene3D" id="3.90.700.10">
    <property type="entry name" value="Succinate dehydrogenase/fumarate reductase flavoprotein, catalytic domain"/>
    <property type="match status" value="1"/>
</dbReference>